<dbReference type="Gene3D" id="1.10.287.4070">
    <property type="match status" value="1"/>
</dbReference>
<dbReference type="GO" id="GO:0031428">
    <property type="term" value="C:box C/D methylation guide snoRNP complex"/>
    <property type="evidence" value="ECO:0007669"/>
    <property type="project" value="InterPro"/>
</dbReference>
<dbReference type="STRING" id="5288.A0A5C5FZP7"/>
<evidence type="ECO:0000256" key="5">
    <source>
        <dbReference type="ARBA" id="ARBA00040742"/>
    </source>
</evidence>
<dbReference type="FunFam" id="1.10.246.90:FF:000001">
    <property type="entry name" value="Nucleolar protein 56"/>
    <property type="match status" value="1"/>
</dbReference>
<keyword evidence="10" id="KW-1185">Reference proteome</keyword>
<dbReference type="FunFam" id="1.10.287.4070:FF:000002">
    <property type="entry name" value="Nucleolar protein 56"/>
    <property type="match status" value="1"/>
</dbReference>
<evidence type="ECO:0000256" key="3">
    <source>
        <dbReference type="ARBA" id="ARBA00022517"/>
    </source>
</evidence>
<dbReference type="GO" id="GO:0042254">
    <property type="term" value="P:ribosome biogenesis"/>
    <property type="evidence" value="ECO:0007669"/>
    <property type="project" value="UniProtKB-KW"/>
</dbReference>
<dbReference type="GO" id="GO:0032040">
    <property type="term" value="C:small-subunit processome"/>
    <property type="evidence" value="ECO:0007669"/>
    <property type="project" value="InterPro"/>
</dbReference>
<name>A0A5C5FZP7_9BASI</name>
<evidence type="ECO:0000313" key="9">
    <source>
        <dbReference type="EMBL" id="TNY22135.1"/>
    </source>
</evidence>
<evidence type="ECO:0000256" key="7">
    <source>
        <dbReference type="SAM" id="MobiDB-lite"/>
    </source>
</evidence>
<comment type="caution">
    <text evidence="9">The sequence shown here is derived from an EMBL/GenBank/DDBJ whole genome shotgun (WGS) entry which is preliminary data.</text>
</comment>
<dbReference type="InterPro" id="IPR042239">
    <property type="entry name" value="Nop_C"/>
</dbReference>
<dbReference type="Pfam" id="PF01798">
    <property type="entry name" value="Nop"/>
    <property type="match status" value="1"/>
</dbReference>
<evidence type="ECO:0000259" key="8">
    <source>
        <dbReference type="PROSITE" id="PS51358"/>
    </source>
</evidence>
<evidence type="ECO:0000256" key="4">
    <source>
        <dbReference type="ARBA" id="ARBA00023242"/>
    </source>
</evidence>
<dbReference type="PROSITE" id="PS51358">
    <property type="entry name" value="NOP"/>
    <property type="match status" value="1"/>
</dbReference>
<dbReference type="SUPFAM" id="SSF89124">
    <property type="entry name" value="Nop domain"/>
    <property type="match status" value="1"/>
</dbReference>
<keyword evidence="4" id="KW-0539">Nucleus</keyword>
<reference evidence="9 10" key="1">
    <citation type="submission" date="2019-03" db="EMBL/GenBank/DDBJ databases">
        <title>Rhodosporidium diobovatum UCD-FST 08-225 genome sequencing, assembly, and annotation.</title>
        <authorList>
            <person name="Fakankun I.U."/>
            <person name="Fristensky B."/>
            <person name="Levin D.B."/>
        </authorList>
    </citation>
    <scope>NUCLEOTIDE SEQUENCE [LARGE SCALE GENOMIC DNA]</scope>
    <source>
        <strain evidence="9 10">UCD-FST 08-225</strain>
    </source>
</reference>
<evidence type="ECO:0000256" key="1">
    <source>
        <dbReference type="ARBA" id="ARBA00004604"/>
    </source>
</evidence>
<organism evidence="9 10">
    <name type="scientific">Rhodotorula diobovata</name>
    <dbReference type="NCBI Taxonomy" id="5288"/>
    <lineage>
        <taxon>Eukaryota</taxon>
        <taxon>Fungi</taxon>
        <taxon>Dikarya</taxon>
        <taxon>Basidiomycota</taxon>
        <taxon>Pucciniomycotina</taxon>
        <taxon>Microbotryomycetes</taxon>
        <taxon>Sporidiobolales</taxon>
        <taxon>Sporidiobolaceae</taxon>
        <taxon>Rhodotorula</taxon>
    </lineage>
</organism>
<dbReference type="InterPro" id="IPR012974">
    <property type="entry name" value="NOP58/56_N"/>
</dbReference>
<proteinExistence type="inferred from homology"/>
<feature type="region of interest" description="Disordered" evidence="7">
    <location>
        <begin position="432"/>
        <end position="546"/>
    </location>
</feature>
<gene>
    <name evidence="9" type="ORF">DMC30DRAFT_393066</name>
</gene>
<dbReference type="InterPro" id="IPR012976">
    <property type="entry name" value="NOSIC"/>
</dbReference>
<dbReference type="OrthoDB" id="6780543at2759"/>
<feature type="compositionally biased region" description="Basic and acidic residues" evidence="7">
    <location>
        <begin position="517"/>
        <end position="546"/>
    </location>
</feature>
<dbReference type="InterPro" id="IPR045056">
    <property type="entry name" value="Nop56/Nop58"/>
</dbReference>
<feature type="domain" description="Nop" evidence="8">
    <location>
        <begin position="291"/>
        <end position="409"/>
    </location>
</feature>
<dbReference type="GO" id="GO:0030515">
    <property type="term" value="F:snoRNA binding"/>
    <property type="evidence" value="ECO:0007669"/>
    <property type="project" value="InterPro"/>
</dbReference>
<sequence length="546" mass="59937">MATHLLFECATGLAIFTSEFAEEIGKSVKSVQDSVDDVAKFGKMVKLVSFVPFTDAAHALEVANDVSEGVVHEFLHGLLELNLAKKAGVVLGVEERGLASSIKATLGIECDASDRTLEVLRGIRLHQEKLLAGLEQGDTKRSQLGLGHAYSRAKVKFNVNRSDNMIIQAIALLDQLDKDVNTFAMRVREWYGWHFPELVRIVPDNYQYAKVCRLLGDKAQLDEDILEPLAELLDDNETLARNILDASRASMGTDISEVDHLNIKNFATRVIHLYDYRKSLQAYLSDKMGVVAPNLAALIGDTVGARLISHAGSLTNLSKYPASTVQILGAEKALFRALKTKGNTPKYGLIYHSTFIGRAGAKNKGRISRFLANKCSIASRIDCFTDAPTTKFGQVLRDQVEERLSFYENGSNPTKNAEAMARALKMVKDEAAENGEAADEGAPAAAAAKMDLDEPAPAEAKKEKKKKRKSEAAMDEDESPKKSKKAKKTEDVRLSLPPISPFAPRSRMLTCRIRHALQGEELSKEEKKKLKEAKKAAKEAKKAGKA</sequence>
<comment type="similarity">
    <text evidence="2">Belongs to the NOP5/NOP56 family.</text>
</comment>
<dbReference type="Proteomes" id="UP000311382">
    <property type="component" value="Unassembled WGS sequence"/>
</dbReference>
<dbReference type="PANTHER" id="PTHR10894:SF0">
    <property type="entry name" value="NUCLEOLAR PROTEIN 56"/>
    <property type="match status" value="1"/>
</dbReference>
<accession>A0A5C5FZP7</accession>
<dbReference type="AlphaFoldDB" id="A0A5C5FZP7"/>
<dbReference type="Gene3D" id="1.10.246.90">
    <property type="entry name" value="Nop domain"/>
    <property type="match status" value="1"/>
</dbReference>
<dbReference type="InterPro" id="IPR036070">
    <property type="entry name" value="Nop_dom_sf"/>
</dbReference>
<evidence type="ECO:0000256" key="6">
    <source>
        <dbReference type="ARBA" id="ARBA00056216"/>
    </source>
</evidence>
<protein>
    <recommendedName>
        <fullName evidence="5">Nucleolar protein 56</fullName>
    </recommendedName>
</protein>
<feature type="compositionally biased region" description="Low complexity" evidence="7">
    <location>
        <begin position="440"/>
        <end position="449"/>
    </location>
</feature>
<dbReference type="InterPro" id="IPR002687">
    <property type="entry name" value="Nop_dom"/>
</dbReference>
<dbReference type="SMART" id="SM00931">
    <property type="entry name" value="NOSIC"/>
    <property type="match status" value="1"/>
</dbReference>
<dbReference type="PANTHER" id="PTHR10894">
    <property type="entry name" value="NUCLEOLAR PROTEIN 5 NUCLEOLAR PROTEIN NOP5 NOP58"/>
    <property type="match status" value="1"/>
</dbReference>
<dbReference type="Pfam" id="PF08156">
    <property type="entry name" value="NOP5NT"/>
    <property type="match status" value="1"/>
</dbReference>
<dbReference type="EMBL" id="SOZI01000030">
    <property type="protein sequence ID" value="TNY22135.1"/>
    <property type="molecule type" value="Genomic_DNA"/>
</dbReference>
<comment type="subcellular location">
    <subcellularLocation>
        <location evidence="1">Nucleus</location>
        <location evidence="1">Nucleolus</location>
    </subcellularLocation>
</comment>
<comment type="function">
    <text evidence="6">Required for 60S ribosomal subunit synthesis.</text>
</comment>
<keyword evidence="3" id="KW-0690">Ribosome biogenesis</keyword>
<evidence type="ECO:0000256" key="2">
    <source>
        <dbReference type="ARBA" id="ARBA00009211"/>
    </source>
</evidence>
<evidence type="ECO:0000313" key="10">
    <source>
        <dbReference type="Proteomes" id="UP000311382"/>
    </source>
</evidence>